<feature type="transmembrane region" description="Helical" evidence="9">
    <location>
        <begin position="16"/>
        <end position="37"/>
    </location>
</feature>
<dbReference type="PRINTS" id="PR00781">
    <property type="entry name" value="LIPOSIGPTASE"/>
</dbReference>
<keyword evidence="3 9" id="KW-0645">Protease</keyword>
<dbReference type="PANTHER" id="PTHR33695">
    <property type="entry name" value="LIPOPROTEIN SIGNAL PEPTIDASE"/>
    <property type="match status" value="1"/>
</dbReference>
<keyword evidence="7 9" id="KW-1133">Transmembrane helix</keyword>
<dbReference type="NCBIfam" id="TIGR00077">
    <property type="entry name" value="lspA"/>
    <property type="match status" value="1"/>
</dbReference>
<accession>A0ABW0GYW6</accession>
<dbReference type="RefSeq" id="WP_378229187.1">
    <property type="nucleotide sequence ID" value="NZ_JBHSLL010000025.1"/>
</dbReference>
<evidence type="ECO:0000256" key="3">
    <source>
        <dbReference type="ARBA" id="ARBA00022670"/>
    </source>
</evidence>
<keyword evidence="13" id="KW-1185">Reference proteome</keyword>
<gene>
    <name evidence="9 12" type="primary">lspA</name>
    <name evidence="12" type="ORF">ACFPLB_09935</name>
</gene>
<sequence>MNKNAASKNPGAGKSLAFYAVLALLAIVLDQWIKYGVETSLPFQEKIDILPFLALFRTFNTGIAFSMLSSFGDTGLIVLSLAVSAFIVYMAIRSEPHQIFARLGFALILGGAIGNVIDRVLYGHVVDYILFHTQSWSFAVFNLADAFISVGAAMVVLEEFITWRRQPPPPTF</sequence>
<dbReference type="EMBL" id="JBHSLL010000025">
    <property type="protein sequence ID" value="MFC5386284.1"/>
    <property type="molecule type" value="Genomic_DNA"/>
</dbReference>
<comment type="caution">
    <text evidence="12">The sequence shown here is derived from an EMBL/GenBank/DDBJ whole genome shotgun (WGS) entry which is preliminary data.</text>
</comment>
<evidence type="ECO:0000313" key="12">
    <source>
        <dbReference type="EMBL" id="MFC5386284.1"/>
    </source>
</evidence>
<feature type="transmembrane region" description="Helical" evidence="9">
    <location>
        <begin position="49"/>
        <end position="68"/>
    </location>
</feature>
<feature type="transmembrane region" description="Helical" evidence="9">
    <location>
        <begin position="74"/>
        <end position="92"/>
    </location>
</feature>
<keyword evidence="5 9" id="KW-0064">Aspartyl protease</keyword>
<evidence type="ECO:0000256" key="7">
    <source>
        <dbReference type="ARBA" id="ARBA00022989"/>
    </source>
</evidence>
<comment type="catalytic activity">
    <reaction evidence="9 10">
        <text>Release of signal peptides from bacterial membrane prolipoproteins. Hydrolyzes -Xaa-Yaa-Zaa-|-(S,diacylglyceryl)Cys-, in which Xaa is hydrophobic (preferably Leu), and Yaa (Ala or Ser) and Zaa (Gly or Ala) have small, neutral side chains.</text>
        <dbReference type="EC" id="3.4.23.36"/>
    </reaction>
</comment>
<evidence type="ECO:0000256" key="4">
    <source>
        <dbReference type="ARBA" id="ARBA00022692"/>
    </source>
</evidence>
<dbReference type="Proteomes" id="UP001596016">
    <property type="component" value="Unassembled WGS sequence"/>
</dbReference>
<name>A0ABW0GYW6_9HYPH</name>
<dbReference type="PANTHER" id="PTHR33695:SF1">
    <property type="entry name" value="LIPOPROTEIN SIGNAL PEPTIDASE"/>
    <property type="match status" value="1"/>
</dbReference>
<evidence type="ECO:0000313" key="13">
    <source>
        <dbReference type="Proteomes" id="UP001596016"/>
    </source>
</evidence>
<feature type="active site" evidence="9">
    <location>
        <position position="145"/>
    </location>
</feature>
<comment type="subcellular location">
    <subcellularLocation>
        <location evidence="9">Cell membrane</location>
        <topology evidence="9">Multi-pass membrane protein</topology>
    </subcellularLocation>
</comment>
<feature type="transmembrane region" description="Helical" evidence="9">
    <location>
        <begin position="137"/>
        <end position="157"/>
    </location>
</feature>
<comment type="function">
    <text evidence="9 10">This protein specifically catalyzes the removal of signal peptides from prolipoproteins.</text>
</comment>
<organism evidence="12 13">
    <name type="scientific">Aquamicrobium segne</name>
    <dbReference type="NCBI Taxonomy" id="469547"/>
    <lineage>
        <taxon>Bacteria</taxon>
        <taxon>Pseudomonadati</taxon>
        <taxon>Pseudomonadota</taxon>
        <taxon>Alphaproteobacteria</taxon>
        <taxon>Hyphomicrobiales</taxon>
        <taxon>Phyllobacteriaceae</taxon>
        <taxon>Aquamicrobium</taxon>
    </lineage>
</organism>
<reference evidence="13" key="1">
    <citation type="journal article" date="2019" name="Int. J. Syst. Evol. Microbiol.">
        <title>The Global Catalogue of Microorganisms (GCM) 10K type strain sequencing project: providing services to taxonomists for standard genome sequencing and annotation.</title>
        <authorList>
            <consortium name="The Broad Institute Genomics Platform"/>
            <consortium name="The Broad Institute Genome Sequencing Center for Infectious Disease"/>
            <person name="Wu L."/>
            <person name="Ma J."/>
        </authorList>
    </citation>
    <scope>NUCLEOTIDE SEQUENCE [LARGE SCALE GENOMIC DNA]</scope>
    <source>
        <strain evidence="13">CGMCC 4.1415</strain>
    </source>
</reference>
<keyword evidence="6 9" id="KW-0378">Hydrolase</keyword>
<evidence type="ECO:0000256" key="9">
    <source>
        <dbReference type="HAMAP-Rule" id="MF_00161"/>
    </source>
</evidence>
<dbReference type="HAMAP" id="MF_00161">
    <property type="entry name" value="LspA"/>
    <property type="match status" value="1"/>
</dbReference>
<comment type="similarity">
    <text evidence="1 9 11">Belongs to the peptidase A8 family.</text>
</comment>
<dbReference type="EC" id="3.4.23.36" evidence="9"/>
<comment type="pathway">
    <text evidence="9">Protein modification; lipoprotein biosynthesis (signal peptide cleavage).</text>
</comment>
<evidence type="ECO:0000256" key="5">
    <source>
        <dbReference type="ARBA" id="ARBA00022750"/>
    </source>
</evidence>
<evidence type="ECO:0000256" key="2">
    <source>
        <dbReference type="ARBA" id="ARBA00022475"/>
    </source>
</evidence>
<dbReference type="InterPro" id="IPR001872">
    <property type="entry name" value="Peptidase_A8"/>
</dbReference>
<evidence type="ECO:0000256" key="6">
    <source>
        <dbReference type="ARBA" id="ARBA00022801"/>
    </source>
</evidence>
<evidence type="ECO:0000256" key="1">
    <source>
        <dbReference type="ARBA" id="ARBA00006139"/>
    </source>
</evidence>
<protein>
    <recommendedName>
        <fullName evidence="9">Lipoprotein signal peptidase</fullName>
        <ecNumber evidence="9">3.4.23.36</ecNumber>
    </recommendedName>
    <alternativeName>
        <fullName evidence="9">Prolipoprotein signal peptidase</fullName>
    </alternativeName>
    <alternativeName>
        <fullName evidence="9">Signal peptidase II</fullName>
        <shortName evidence="9">SPase II</shortName>
    </alternativeName>
</protein>
<keyword evidence="8 9" id="KW-0472">Membrane</keyword>
<evidence type="ECO:0000256" key="11">
    <source>
        <dbReference type="RuleBase" id="RU004181"/>
    </source>
</evidence>
<dbReference type="Pfam" id="PF01252">
    <property type="entry name" value="Peptidase_A8"/>
    <property type="match status" value="1"/>
</dbReference>
<feature type="active site" evidence="9">
    <location>
        <position position="127"/>
    </location>
</feature>
<proteinExistence type="inferred from homology"/>
<keyword evidence="2 9" id="KW-1003">Cell membrane</keyword>
<evidence type="ECO:0000256" key="8">
    <source>
        <dbReference type="ARBA" id="ARBA00023136"/>
    </source>
</evidence>
<feature type="transmembrane region" description="Helical" evidence="9">
    <location>
        <begin position="99"/>
        <end position="117"/>
    </location>
</feature>
<evidence type="ECO:0000256" key="10">
    <source>
        <dbReference type="RuleBase" id="RU000594"/>
    </source>
</evidence>
<dbReference type="GO" id="GO:0004190">
    <property type="term" value="F:aspartic-type endopeptidase activity"/>
    <property type="evidence" value="ECO:0007669"/>
    <property type="project" value="UniProtKB-EC"/>
</dbReference>
<dbReference type="PROSITE" id="PS00855">
    <property type="entry name" value="SPASE_II"/>
    <property type="match status" value="1"/>
</dbReference>
<keyword evidence="4 9" id="KW-0812">Transmembrane</keyword>